<evidence type="ECO:0000313" key="1">
    <source>
        <dbReference type="EMBL" id="GAF78168.1"/>
    </source>
</evidence>
<accession>X0SAT4</accession>
<name>X0SAT4_9ZZZZ</name>
<protein>
    <submittedName>
        <fullName evidence="1">Uncharacterized protein</fullName>
    </submittedName>
</protein>
<reference evidence="1" key="1">
    <citation type="journal article" date="2014" name="Front. Microbiol.">
        <title>High frequency of phylogenetically diverse reductive dehalogenase-homologous genes in deep subseafloor sedimentary metagenomes.</title>
        <authorList>
            <person name="Kawai M."/>
            <person name="Futagami T."/>
            <person name="Toyoda A."/>
            <person name="Takaki Y."/>
            <person name="Nishi S."/>
            <person name="Hori S."/>
            <person name="Arai W."/>
            <person name="Tsubouchi T."/>
            <person name="Morono Y."/>
            <person name="Uchiyama I."/>
            <person name="Ito T."/>
            <person name="Fujiyama A."/>
            <person name="Inagaki F."/>
            <person name="Takami H."/>
        </authorList>
    </citation>
    <scope>NUCLEOTIDE SEQUENCE</scope>
    <source>
        <strain evidence="1">Expedition CK06-06</strain>
    </source>
</reference>
<sequence length="72" mass="7778">MEKKLASRKMVVALLVIALFLSATATYITITKFNEQPVTGSNEAGVGLYVEPVKKSQVGVTVLPLPEEEVTE</sequence>
<proteinExistence type="predicted"/>
<organism evidence="1">
    <name type="scientific">marine sediment metagenome</name>
    <dbReference type="NCBI Taxonomy" id="412755"/>
    <lineage>
        <taxon>unclassified sequences</taxon>
        <taxon>metagenomes</taxon>
        <taxon>ecological metagenomes</taxon>
    </lineage>
</organism>
<dbReference type="AlphaFoldDB" id="X0SAT4"/>
<dbReference type="EMBL" id="BARS01009688">
    <property type="protein sequence ID" value="GAF78168.1"/>
    <property type="molecule type" value="Genomic_DNA"/>
</dbReference>
<comment type="caution">
    <text evidence="1">The sequence shown here is derived from an EMBL/GenBank/DDBJ whole genome shotgun (WGS) entry which is preliminary data.</text>
</comment>
<gene>
    <name evidence="1" type="ORF">S01H1_18157</name>
</gene>